<evidence type="ECO:0000256" key="2">
    <source>
        <dbReference type="ARBA" id="ARBA00013147"/>
    </source>
</evidence>
<keyword evidence="5 9" id="KW-0057">Aromatic amino acid biosynthesis</keyword>
<feature type="domain" description="Prephenate dehydratase" evidence="10">
    <location>
        <begin position="8"/>
        <end position="197"/>
    </location>
</feature>
<dbReference type="NCBIfam" id="NF008865">
    <property type="entry name" value="PRK11898.1"/>
    <property type="match status" value="1"/>
</dbReference>
<accession>A0ABU8DYP8</accession>
<comment type="caution">
    <text evidence="12">The sequence shown here is derived from an EMBL/GenBank/DDBJ whole genome shotgun (WGS) entry which is preliminary data.</text>
</comment>
<dbReference type="Gene3D" id="3.40.190.10">
    <property type="entry name" value="Periplasmic binding protein-like II"/>
    <property type="match status" value="2"/>
</dbReference>
<evidence type="ECO:0000256" key="7">
    <source>
        <dbReference type="ARBA" id="ARBA00023239"/>
    </source>
</evidence>
<dbReference type="InterPro" id="IPR045865">
    <property type="entry name" value="ACT-like_dom_sf"/>
</dbReference>
<dbReference type="PIRSF" id="PIRSF001500">
    <property type="entry name" value="Chor_mut_pdt_Ppr"/>
    <property type="match status" value="1"/>
</dbReference>
<evidence type="ECO:0000256" key="1">
    <source>
        <dbReference type="ARBA" id="ARBA00004741"/>
    </source>
</evidence>
<evidence type="ECO:0000313" key="12">
    <source>
        <dbReference type="EMBL" id="MEI4273966.1"/>
    </source>
</evidence>
<keyword evidence="6 9" id="KW-0584">Phenylalanine biosynthesis</keyword>
<dbReference type="PANTHER" id="PTHR21022:SF19">
    <property type="entry name" value="PREPHENATE DEHYDRATASE-RELATED"/>
    <property type="match status" value="1"/>
</dbReference>
<dbReference type="PROSITE" id="PS00858">
    <property type="entry name" value="PREPHENATE_DEHYDR_2"/>
    <property type="match status" value="1"/>
</dbReference>
<evidence type="ECO:0000256" key="9">
    <source>
        <dbReference type="RuleBase" id="RU361254"/>
    </source>
</evidence>
<dbReference type="CDD" id="cd04905">
    <property type="entry name" value="ACT_CM-PDT"/>
    <property type="match status" value="1"/>
</dbReference>
<dbReference type="SUPFAM" id="SSF55021">
    <property type="entry name" value="ACT-like"/>
    <property type="match status" value="1"/>
</dbReference>
<dbReference type="PROSITE" id="PS51171">
    <property type="entry name" value="PREPHENATE_DEHYDR_3"/>
    <property type="match status" value="1"/>
</dbReference>
<dbReference type="PROSITE" id="PS51671">
    <property type="entry name" value="ACT"/>
    <property type="match status" value="1"/>
</dbReference>
<dbReference type="Gene3D" id="3.30.70.260">
    <property type="match status" value="1"/>
</dbReference>
<name>A0ABU8DYP8_9ACTN</name>
<dbReference type="CDD" id="cd13632">
    <property type="entry name" value="PBP2_Aa-PDT_like"/>
    <property type="match status" value="1"/>
</dbReference>
<dbReference type="PANTHER" id="PTHR21022">
    <property type="entry name" value="PREPHENATE DEHYDRATASE P PROTEIN"/>
    <property type="match status" value="1"/>
</dbReference>
<keyword evidence="13" id="KW-1185">Reference proteome</keyword>
<dbReference type="Pfam" id="PF01842">
    <property type="entry name" value="ACT"/>
    <property type="match status" value="1"/>
</dbReference>
<dbReference type="InterPro" id="IPR008242">
    <property type="entry name" value="Chor_mutase/pphenate_deHydtase"/>
</dbReference>
<evidence type="ECO:0000259" key="11">
    <source>
        <dbReference type="PROSITE" id="PS51671"/>
    </source>
</evidence>
<dbReference type="InterPro" id="IPR018528">
    <property type="entry name" value="Preph_deHydtase_CS"/>
</dbReference>
<dbReference type="InterPro" id="IPR002912">
    <property type="entry name" value="ACT_dom"/>
</dbReference>
<dbReference type="RefSeq" id="WP_336406082.1">
    <property type="nucleotide sequence ID" value="NZ_JBAPLU010000030.1"/>
</dbReference>
<evidence type="ECO:0000256" key="5">
    <source>
        <dbReference type="ARBA" id="ARBA00023141"/>
    </source>
</evidence>
<evidence type="ECO:0000256" key="3">
    <source>
        <dbReference type="ARBA" id="ARBA00021872"/>
    </source>
</evidence>
<evidence type="ECO:0000256" key="4">
    <source>
        <dbReference type="ARBA" id="ARBA00022605"/>
    </source>
</evidence>
<evidence type="ECO:0000313" key="13">
    <source>
        <dbReference type="Proteomes" id="UP001361570"/>
    </source>
</evidence>
<sequence length="323" mass="33223">MPVQPVTRFAFLGPEGTFTEAALHSLGTPSEGGAVPAPSVPAALAMVRSGEVDAALVPMENSVEGSVSPTIDGLAGGEPLVVTREVFLEVDFVLGVRPGTPLAAVRRVASHPHALAQVRGWLAAHLPDAEVVPAASTADAARLVAGGAPDPAGAVVAGAPDAAVCPELAAERYGLDLAATGLADAPGAVTRFVQVERPGRLPAPTGADKTTLTCFVADRTGALLDLLTEFASRGISLTRLESRPTREGLGVYSFSVDCEGHVADRRVGDALVALHRLCDDVRFHGSYPRSDGRAAAEVTERFADAAFGTAEDWLTRLREGAGG</sequence>
<organism evidence="12 13">
    <name type="scientific">Klenkia sesuvii</name>
    <dbReference type="NCBI Taxonomy" id="3103137"/>
    <lineage>
        <taxon>Bacteria</taxon>
        <taxon>Bacillati</taxon>
        <taxon>Actinomycetota</taxon>
        <taxon>Actinomycetes</taxon>
        <taxon>Geodermatophilales</taxon>
        <taxon>Geodermatophilaceae</taxon>
        <taxon>Klenkia</taxon>
    </lineage>
</organism>
<dbReference type="SUPFAM" id="SSF53850">
    <property type="entry name" value="Periplasmic binding protein-like II"/>
    <property type="match status" value="1"/>
</dbReference>
<comment type="pathway">
    <text evidence="1 9">Amino-acid biosynthesis; L-phenylalanine biosynthesis; phenylpyruvate from prephenate: step 1/1.</text>
</comment>
<keyword evidence="7 9" id="KW-0456">Lyase</keyword>
<evidence type="ECO:0000256" key="6">
    <source>
        <dbReference type="ARBA" id="ARBA00023222"/>
    </source>
</evidence>
<dbReference type="GO" id="GO:0004664">
    <property type="term" value="F:prephenate dehydratase activity"/>
    <property type="evidence" value="ECO:0007669"/>
    <property type="project" value="UniProtKB-EC"/>
</dbReference>
<evidence type="ECO:0000259" key="10">
    <source>
        <dbReference type="PROSITE" id="PS51171"/>
    </source>
</evidence>
<comment type="catalytic activity">
    <reaction evidence="8 9">
        <text>prephenate + H(+) = 3-phenylpyruvate + CO2 + H2O</text>
        <dbReference type="Rhea" id="RHEA:21648"/>
        <dbReference type="ChEBI" id="CHEBI:15377"/>
        <dbReference type="ChEBI" id="CHEBI:15378"/>
        <dbReference type="ChEBI" id="CHEBI:16526"/>
        <dbReference type="ChEBI" id="CHEBI:18005"/>
        <dbReference type="ChEBI" id="CHEBI:29934"/>
        <dbReference type="EC" id="4.2.1.51"/>
    </reaction>
</comment>
<protein>
    <recommendedName>
        <fullName evidence="3 9">Prephenate dehydratase</fullName>
        <shortName evidence="9">PDT</shortName>
        <ecNumber evidence="2 9">4.2.1.51</ecNumber>
    </recommendedName>
</protein>
<gene>
    <name evidence="9 12" type="primary">pheA</name>
    <name evidence="12" type="ORF">TEK04_19770</name>
</gene>
<dbReference type="EMBL" id="JBAPLU010000030">
    <property type="protein sequence ID" value="MEI4273966.1"/>
    <property type="molecule type" value="Genomic_DNA"/>
</dbReference>
<proteinExistence type="predicted"/>
<dbReference type="EC" id="4.2.1.51" evidence="2 9"/>
<feature type="domain" description="ACT" evidence="11">
    <location>
        <begin position="211"/>
        <end position="288"/>
    </location>
</feature>
<dbReference type="Proteomes" id="UP001361570">
    <property type="component" value="Unassembled WGS sequence"/>
</dbReference>
<evidence type="ECO:0000256" key="8">
    <source>
        <dbReference type="ARBA" id="ARBA00047848"/>
    </source>
</evidence>
<reference evidence="12 13" key="1">
    <citation type="submission" date="2024-03" db="EMBL/GenBank/DDBJ databases">
        <title>Draft genome sequence of Klenkia sp. LSe6-5.</title>
        <authorList>
            <person name="Duangmal K."/>
            <person name="Chantavorakit T."/>
        </authorList>
    </citation>
    <scope>NUCLEOTIDE SEQUENCE [LARGE SCALE GENOMIC DNA]</scope>
    <source>
        <strain evidence="12 13">LSe6-5</strain>
    </source>
</reference>
<dbReference type="Pfam" id="PF00800">
    <property type="entry name" value="PDT"/>
    <property type="match status" value="1"/>
</dbReference>
<keyword evidence="4 9" id="KW-0028">Amino-acid biosynthesis</keyword>
<dbReference type="InterPro" id="IPR001086">
    <property type="entry name" value="Preph_deHydtase"/>
</dbReference>